<feature type="signal peptide" evidence="1">
    <location>
        <begin position="1"/>
        <end position="18"/>
    </location>
</feature>
<accession>A0AAV1YX72</accession>
<keyword evidence="3" id="KW-1185">Reference proteome</keyword>
<dbReference type="AlphaFoldDB" id="A0AAV1YX72"/>
<protein>
    <submittedName>
        <fullName evidence="2">Uncharacterized protein</fullName>
    </submittedName>
</protein>
<feature type="chain" id="PRO_5043807989" evidence="1">
    <location>
        <begin position="19"/>
        <end position="125"/>
    </location>
</feature>
<reference evidence="2 3" key="1">
    <citation type="submission" date="2024-04" db="EMBL/GenBank/DDBJ databases">
        <authorList>
            <person name="Rising A."/>
            <person name="Reimegard J."/>
            <person name="Sonavane S."/>
            <person name="Akerstrom W."/>
            <person name="Nylinder S."/>
            <person name="Hedman E."/>
            <person name="Kallberg Y."/>
        </authorList>
    </citation>
    <scope>NUCLEOTIDE SEQUENCE [LARGE SCALE GENOMIC DNA]</scope>
</reference>
<proteinExistence type="predicted"/>
<evidence type="ECO:0000313" key="3">
    <source>
        <dbReference type="Proteomes" id="UP001497382"/>
    </source>
</evidence>
<organism evidence="2 3">
    <name type="scientific">Larinioides sclopetarius</name>
    <dbReference type="NCBI Taxonomy" id="280406"/>
    <lineage>
        <taxon>Eukaryota</taxon>
        <taxon>Metazoa</taxon>
        <taxon>Ecdysozoa</taxon>
        <taxon>Arthropoda</taxon>
        <taxon>Chelicerata</taxon>
        <taxon>Arachnida</taxon>
        <taxon>Araneae</taxon>
        <taxon>Araneomorphae</taxon>
        <taxon>Entelegynae</taxon>
        <taxon>Araneoidea</taxon>
        <taxon>Araneidae</taxon>
        <taxon>Larinioides</taxon>
    </lineage>
</organism>
<sequence>MMFFSVLAFCLLMVGLRGDSTTEPDTSNNFNELSVDDFIATEQAENNTRFVCGKYNPCHWQLYSEARKFEMGYSSVCDCPNNTVCRYYRDNISIRAFEFRCIEVNLTSTEPETSSATEMASSSAH</sequence>
<keyword evidence="1" id="KW-0732">Signal</keyword>
<comment type="caution">
    <text evidence="2">The sequence shown here is derived from an EMBL/GenBank/DDBJ whole genome shotgun (WGS) entry which is preliminary data.</text>
</comment>
<dbReference type="Proteomes" id="UP001497382">
    <property type="component" value="Unassembled WGS sequence"/>
</dbReference>
<evidence type="ECO:0000313" key="2">
    <source>
        <dbReference type="EMBL" id="CAL1263470.1"/>
    </source>
</evidence>
<evidence type="ECO:0000256" key="1">
    <source>
        <dbReference type="SAM" id="SignalP"/>
    </source>
</evidence>
<gene>
    <name evidence="2" type="ORF">LARSCL_LOCUS1507</name>
</gene>
<name>A0AAV1YX72_9ARAC</name>
<dbReference type="EMBL" id="CAXIEN010000009">
    <property type="protein sequence ID" value="CAL1263470.1"/>
    <property type="molecule type" value="Genomic_DNA"/>
</dbReference>